<reference evidence="1" key="2">
    <citation type="journal article" date="2015" name="Fish Shellfish Immunol.">
        <title>Early steps in the European eel (Anguilla anguilla)-Vibrio vulnificus interaction in the gills: Role of the RtxA13 toxin.</title>
        <authorList>
            <person name="Callol A."/>
            <person name="Pajuelo D."/>
            <person name="Ebbesson L."/>
            <person name="Teles M."/>
            <person name="MacKenzie S."/>
            <person name="Amaro C."/>
        </authorList>
    </citation>
    <scope>NUCLEOTIDE SEQUENCE</scope>
</reference>
<reference evidence="1" key="1">
    <citation type="submission" date="2014-11" db="EMBL/GenBank/DDBJ databases">
        <authorList>
            <person name="Amaro Gonzalez C."/>
        </authorList>
    </citation>
    <scope>NUCLEOTIDE SEQUENCE</scope>
</reference>
<protein>
    <submittedName>
        <fullName evidence="1">Uncharacterized protein</fullName>
    </submittedName>
</protein>
<dbReference type="EMBL" id="GBXM01094705">
    <property type="protein sequence ID" value="JAH13872.1"/>
    <property type="molecule type" value="Transcribed_RNA"/>
</dbReference>
<accession>A0A0E9QBI8</accession>
<dbReference type="AlphaFoldDB" id="A0A0E9QBI8"/>
<evidence type="ECO:0000313" key="1">
    <source>
        <dbReference type="EMBL" id="JAH13872.1"/>
    </source>
</evidence>
<name>A0A0E9QBI8_ANGAN</name>
<sequence>MVLTANFGLWRTSKLNPIILLGRAVSECPFKLRGCKNIAAAVTFVIMSCP</sequence>
<proteinExistence type="predicted"/>
<organism evidence="1">
    <name type="scientific">Anguilla anguilla</name>
    <name type="common">European freshwater eel</name>
    <name type="synonym">Muraena anguilla</name>
    <dbReference type="NCBI Taxonomy" id="7936"/>
    <lineage>
        <taxon>Eukaryota</taxon>
        <taxon>Metazoa</taxon>
        <taxon>Chordata</taxon>
        <taxon>Craniata</taxon>
        <taxon>Vertebrata</taxon>
        <taxon>Euteleostomi</taxon>
        <taxon>Actinopterygii</taxon>
        <taxon>Neopterygii</taxon>
        <taxon>Teleostei</taxon>
        <taxon>Anguilliformes</taxon>
        <taxon>Anguillidae</taxon>
        <taxon>Anguilla</taxon>
    </lineage>
</organism>